<dbReference type="UniPathway" id="UPA00253">
    <property type="reaction ID" value="UER00457"/>
</dbReference>
<dbReference type="EC" id="6.3.4.21" evidence="3 7"/>
<dbReference type="EMBL" id="RJJG01000004">
    <property type="protein sequence ID" value="RNI08975.1"/>
    <property type="molecule type" value="Genomic_DNA"/>
</dbReference>
<evidence type="ECO:0000256" key="7">
    <source>
        <dbReference type="HAMAP-Rule" id="MF_00570"/>
    </source>
</evidence>
<evidence type="ECO:0000259" key="10">
    <source>
        <dbReference type="Pfam" id="PF17767"/>
    </source>
</evidence>
<comment type="function">
    <text evidence="7 8">Catalyzes the synthesis of beta-nicotinate D-ribonucleotide from nicotinate and 5-phospho-D-ribose 1-phosphate at the expense of ATP.</text>
</comment>
<evidence type="ECO:0000313" key="13">
    <source>
        <dbReference type="Proteomes" id="UP000198669"/>
    </source>
</evidence>
<keyword evidence="12" id="KW-0808">Transferase</keyword>
<dbReference type="Pfam" id="PF04095">
    <property type="entry name" value="NAPRTase"/>
    <property type="match status" value="1"/>
</dbReference>
<dbReference type="RefSeq" id="WP_083433092.1">
    <property type="nucleotide sequence ID" value="NZ_CP017921.1"/>
</dbReference>
<dbReference type="GeneID" id="30584003"/>
<keyword evidence="6 7" id="KW-0662">Pyridine nucleotide biosynthesis</keyword>
<dbReference type="GO" id="GO:0004516">
    <property type="term" value="F:nicotinate phosphoribosyltransferase activity"/>
    <property type="evidence" value="ECO:0007669"/>
    <property type="project" value="UniProtKB-UniRule"/>
</dbReference>
<sequence length="408" mass="46979">MLQLSEGNTVIRSILDNDMYKLTMQMAVLELFPEAQAEYRFINRGDQRFNSRFKEELEYIVREEIPKLRLLDEERHWLGKNCPFFKHTYLDHLQNYRFNPDEVEISLTDDNNLDILIRGPWHSTILWEIVLMATVSELYFETIENNWADEYLSKTDLLDKYGDMIKEVSDKLDNAGCVLSEFGTRRRRSFELHEKVVETLSRATSFAGTSNVYLAMKYGPRAIGTIGHEWIMGNSALVGLRNANKFAFENWVKVYDGRLGIALADTYGCDAFFNNFDGRLARLYDGIRHDSGDPYTFIDKTIQHYKALGIDPSQKMAVFSNSLEAEDAIRIQEYCKDKIKCSFGIGTSLTNNSDFFRENPPLNIVIKLHKINGIPVVKLSDSQEKVTGDRDAVRVANYIFGTKGLDEE</sequence>
<evidence type="ECO:0000313" key="14">
    <source>
        <dbReference type="Proteomes" id="UP000267921"/>
    </source>
</evidence>
<comment type="PTM">
    <text evidence="7 8">Transiently phosphorylated on a His residue during the reaction cycle. Phosphorylation strongly increases the affinity for substrates and increases the rate of nicotinate D-ribonucleotide production. Dephosphorylation regenerates the low-affinity form of the enzyme, leading to product release.</text>
</comment>
<dbReference type="GO" id="GO:0016757">
    <property type="term" value="F:glycosyltransferase activity"/>
    <property type="evidence" value="ECO:0007669"/>
    <property type="project" value="UniProtKB-KW"/>
</dbReference>
<proteinExistence type="inferred from homology"/>
<gene>
    <name evidence="7 11" type="primary">pncB</name>
    <name evidence="11" type="ORF">EFE40_05775</name>
    <name evidence="12" type="ORF">SAMN04515625_0814</name>
</gene>
<organism evidence="12 13">
    <name type="scientific">Methanohalophilus halophilus</name>
    <dbReference type="NCBI Taxonomy" id="2177"/>
    <lineage>
        <taxon>Archaea</taxon>
        <taxon>Methanobacteriati</taxon>
        <taxon>Methanobacteriota</taxon>
        <taxon>Stenosarchaea group</taxon>
        <taxon>Methanomicrobia</taxon>
        <taxon>Methanosarcinales</taxon>
        <taxon>Methanosarcinaceae</taxon>
        <taxon>Methanohalophilus</taxon>
    </lineage>
</organism>
<evidence type="ECO:0000256" key="8">
    <source>
        <dbReference type="RuleBase" id="RU003838"/>
    </source>
</evidence>
<feature type="modified residue" description="Phosphohistidine; by autocatalysis" evidence="7">
    <location>
        <position position="228"/>
    </location>
</feature>
<feature type="domain" description="Nicotinate phosphoribosyltransferase N-terminal" evidence="10">
    <location>
        <begin position="15"/>
        <end position="136"/>
    </location>
</feature>
<dbReference type="InterPro" id="IPR036068">
    <property type="entry name" value="Nicotinate_pribotase-like_C"/>
</dbReference>
<evidence type="ECO:0000313" key="12">
    <source>
        <dbReference type="EMBL" id="SDW35926.1"/>
    </source>
</evidence>
<dbReference type="GO" id="GO:0034355">
    <property type="term" value="P:NAD+ biosynthetic process via the salvage pathway"/>
    <property type="evidence" value="ECO:0007669"/>
    <property type="project" value="TreeGrafter"/>
</dbReference>
<name>A0A1H2SW58_9EURY</name>
<dbReference type="Proteomes" id="UP000198669">
    <property type="component" value="Unassembled WGS sequence"/>
</dbReference>
<dbReference type="PANTHER" id="PTHR11098">
    <property type="entry name" value="NICOTINATE PHOSPHORIBOSYLTRANSFERASE"/>
    <property type="match status" value="1"/>
</dbReference>
<feature type="domain" description="Nicotinate/nicotinamide phosphoribosyltransferase" evidence="9">
    <location>
        <begin position="179"/>
        <end position="397"/>
    </location>
</feature>
<comment type="similarity">
    <text evidence="2 7 8">Belongs to the NAPRTase family.</text>
</comment>
<dbReference type="EMBL" id="FNMU01000002">
    <property type="protein sequence ID" value="SDW35926.1"/>
    <property type="molecule type" value="Genomic_DNA"/>
</dbReference>
<dbReference type="Pfam" id="PF17767">
    <property type="entry name" value="NAPRTase_N"/>
    <property type="match status" value="1"/>
</dbReference>
<dbReference type="InterPro" id="IPR041525">
    <property type="entry name" value="N/Namide_PRibTrfase"/>
</dbReference>
<dbReference type="NCBIfam" id="NF003704">
    <property type="entry name" value="PRK05321.1"/>
    <property type="match status" value="1"/>
</dbReference>
<evidence type="ECO:0000256" key="5">
    <source>
        <dbReference type="ARBA" id="ARBA00022598"/>
    </source>
</evidence>
<dbReference type="SUPFAM" id="SSF51690">
    <property type="entry name" value="Nicotinate/Quinolinate PRTase C-terminal domain-like"/>
    <property type="match status" value="1"/>
</dbReference>
<dbReference type="PANTHER" id="PTHR11098:SF1">
    <property type="entry name" value="NICOTINATE PHOSPHORIBOSYLTRANSFERASE"/>
    <property type="match status" value="1"/>
</dbReference>
<evidence type="ECO:0000256" key="6">
    <source>
        <dbReference type="ARBA" id="ARBA00022642"/>
    </source>
</evidence>
<dbReference type="HAMAP" id="MF_00570">
    <property type="entry name" value="NAPRTase"/>
    <property type="match status" value="1"/>
</dbReference>
<reference evidence="12 13" key="1">
    <citation type="submission" date="2016-10" db="EMBL/GenBank/DDBJ databases">
        <authorList>
            <person name="de Groot N.N."/>
        </authorList>
    </citation>
    <scope>NUCLEOTIDE SEQUENCE [LARGE SCALE GENOMIC DNA]</scope>
    <source>
        <strain evidence="12 13">Z-7982</strain>
    </source>
</reference>
<dbReference type="NCBIfam" id="TIGR01514">
    <property type="entry name" value="NAPRTase"/>
    <property type="match status" value="1"/>
</dbReference>
<dbReference type="InterPro" id="IPR040727">
    <property type="entry name" value="NAPRTase_N"/>
</dbReference>
<dbReference type="Gene3D" id="3.20.140.10">
    <property type="entry name" value="nicotinate phosphoribosyltransferase"/>
    <property type="match status" value="1"/>
</dbReference>
<evidence type="ECO:0000256" key="3">
    <source>
        <dbReference type="ARBA" id="ARBA00013236"/>
    </source>
</evidence>
<dbReference type="PIRSF" id="PIRSF000484">
    <property type="entry name" value="NAPRT"/>
    <property type="match status" value="1"/>
</dbReference>
<comment type="catalytic activity">
    <reaction evidence="7 8">
        <text>5-phospho-alpha-D-ribose 1-diphosphate + nicotinate + ATP + H2O = nicotinate beta-D-ribonucleotide + ADP + phosphate + diphosphate</text>
        <dbReference type="Rhea" id="RHEA:36163"/>
        <dbReference type="ChEBI" id="CHEBI:15377"/>
        <dbReference type="ChEBI" id="CHEBI:30616"/>
        <dbReference type="ChEBI" id="CHEBI:32544"/>
        <dbReference type="ChEBI" id="CHEBI:33019"/>
        <dbReference type="ChEBI" id="CHEBI:43474"/>
        <dbReference type="ChEBI" id="CHEBI:57502"/>
        <dbReference type="ChEBI" id="CHEBI:58017"/>
        <dbReference type="ChEBI" id="CHEBI:456216"/>
        <dbReference type="EC" id="6.3.4.21"/>
    </reaction>
</comment>
<dbReference type="Proteomes" id="UP000267921">
    <property type="component" value="Unassembled WGS sequence"/>
</dbReference>
<dbReference type="InterPro" id="IPR007229">
    <property type="entry name" value="Nic_PRibTrfase-Fam"/>
</dbReference>
<evidence type="ECO:0000313" key="11">
    <source>
        <dbReference type="EMBL" id="RNI08975.1"/>
    </source>
</evidence>
<keyword evidence="4 7" id="KW-0597">Phosphoprotein</keyword>
<protein>
    <recommendedName>
        <fullName evidence="3 7">Nicotinate phosphoribosyltransferase</fullName>
        <shortName evidence="7">NAPRTase</shortName>
        <ecNumber evidence="3 7">6.3.4.21</ecNumber>
    </recommendedName>
</protein>
<keyword evidence="12" id="KW-0328">Glycosyltransferase</keyword>
<keyword evidence="5 7" id="KW-0436">Ligase</keyword>
<evidence type="ECO:0000256" key="4">
    <source>
        <dbReference type="ARBA" id="ARBA00022553"/>
    </source>
</evidence>
<dbReference type="SUPFAM" id="SSF54675">
    <property type="entry name" value="Nicotinate/Quinolinate PRTase N-terminal domain-like"/>
    <property type="match status" value="1"/>
</dbReference>
<dbReference type="GO" id="GO:0005829">
    <property type="term" value="C:cytosol"/>
    <property type="evidence" value="ECO:0007669"/>
    <property type="project" value="TreeGrafter"/>
</dbReference>
<accession>A0A1H2SW58</accession>
<evidence type="ECO:0000256" key="2">
    <source>
        <dbReference type="ARBA" id="ARBA00010897"/>
    </source>
</evidence>
<evidence type="ECO:0000259" key="9">
    <source>
        <dbReference type="Pfam" id="PF04095"/>
    </source>
</evidence>
<evidence type="ECO:0000256" key="1">
    <source>
        <dbReference type="ARBA" id="ARBA00004952"/>
    </source>
</evidence>
<comment type="pathway">
    <text evidence="1 7 8">Cofactor biosynthesis; NAD(+) biosynthesis; nicotinate D-ribonucleotide from nicotinate: step 1/1.</text>
</comment>
<reference evidence="11 14" key="2">
    <citation type="submission" date="2018-10" db="EMBL/GenBank/DDBJ databases">
        <title>Cultivation of a novel Methanohalophilus strain from Kebrit Deep of the Red Sea and a genomic comparison of members of the genus Methanohalophilus.</title>
        <authorList>
            <person name="Guan Y."/>
            <person name="Ngugi D.K."/>
            <person name="Stingl U."/>
        </authorList>
    </citation>
    <scope>NUCLEOTIDE SEQUENCE [LARGE SCALE GENOMIC DNA]</scope>
    <source>
        <strain evidence="11 14">DSM 3094</strain>
    </source>
</reference>
<dbReference type="AlphaFoldDB" id="A0A1H2SW58"/>
<dbReference type="InterPro" id="IPR006406">
    <property type="entry name" value="Nic_PRibTrfase"/>
</dbReference>